<reference evidence="2 3" key="1">
    <citation type="submission" date="2020-09" db="EMBL/GenBank/DDBJ databases">
        <title>Paenibacillus sp. CAU 1523 isolated from sand of Haeundae Beach.</title>
        <authorList>
            <person name="Kim W."/>
        </authorList>
    </citation>
    <scope>NUCLEOTIDE SEQUENCE [LARGE SCALE GENOMIC DNA]</scope>
    <source>
        <strain evidence="2 3">CAU 1523</strain>
    </source>
</reference>
<proteinExistence type="predicted"/>
<dbReference type="InterPro" id="IPR051604">
    <property type="entry name" value="Ergot_Alk_Oxidoreductase"/>
</dbReference>
<evidence type="ECO:0000313" key="3">
    <source>
        <dbReference type="Proteomes" id="UP000634529"/>
    </source>
</evidence>
<dbReference type="RefSeq" id="WP_192027112.1">
    <property type="nucleotide sequence ID" value="NZ_JACYTN010000030.1"/>
</dbReference>
<dbReference type="Proteomes" id="UP000634529">
    <property type="component" value="Unassembled WGS sequence"/>
</dbReference>
<dbReference type="InterPro" id="IPR036291">
    <property type="entry name" value="NAD(P)-bd_dom_sf"/>
</dbReference>
<dbReference type="InterPro" id="IPR008030">
    <property type="entry name" value="NmrA-like"/>
</dbReference>
<dbReference type="EMBL" id="JACYTN010000030">
    <property type="protein sequence ID" value="MBD8500894.1"/>
    <property type="molecule type" value="Genomic_DNA"/>
</dbReference>
<evidence type="ECO:0000259" key="1">
    <source>
        <dbReference type="Pfam" id="PF05368"/>
    </source>
</evidence>
<name>A0ABR9B3J5_9BACL</name>
<accession>A0ABR9B3J5</accession>
<dbReference type="SUPFAM" id="SSF51735">
    <property type="entry name" value="NAD(P)-binding Rossmann-fold domains"/>
    <property type="match status" value="1"/>
</dbReference>
<evidence type="ECO:0000313" key="2">
    <source>
        <dbReference type="EMBL" id="MBD8500894.1"/>
    </source>
</evidence>
<dbReference type="Pfam" id="PF05368">
    <property type="entry name" value="NmrA"/>
    <property type="match status" value="1"/>
</dbReference>
<gene>
    <name evidence="2" type="ORF">IFO66_21635</name>
</gene>
<keyword evidence="3" id="KW-1185">Reference proteome</keyword>
<dbReference type="PANTHER" id="PTHR43162:SF1">
    <property type="entry name" value="PRESTALK A DIFFERENTIATION PROTEIN A"/>
    <property type="match status" value="1"/>
</dbReference>
<dbReference type="Gene3D" id="3.90.25.10">
    <property type="entry name" value="UDP-galactose 4-epimerase, domain 1"/>
    <property type="match status" value="1"/>
</dbReference>
<dbReference type="PANTHER" id="PTHR43162">
    <property type="match status" value="1"/>
</dbReference>
<protein>
    <submittedName>
        <fullName evidence="2">NmrA family NAD(P)-binding protein</fullName>
    </submittedName>
</protein>
<comment type="caution">
    <text evidence="2">The sequence shown here is derived from an EMBL/GenBank/DDBJ whole genome shotgun (WGS) entry which is preliminary data.</text>
</comment>
<organism evidence="2 3">
    <name type="scientific">Paenibacillus arenosi</name>
    <dbReference type="NCBI Taxonomy" id="2774142"/>
    <lineage>
        <taxon>Bacteria</taxon>
        <taxon>Bacillati</taxon>
        <taxon>Bacillota</taxon>
        <taxon>Bacilli</taxon>
        <taxon>Bacillales</taxon>
        <taxon>Paenibacillaceae</taxon>
        <taxon>Paenibacillus</taxon>
    </lineage>
</organism>
<dbReference type="Gene3D" id="3.40.50.720">
    <property type="entry name" value="NAD(P)-binding Rossmann-like Domain"/>
    <property type="match status" value="1"/>
</dbReference>
<sequence>MTILVTGATGTVGRHVVDQLLRRGQKVRALTRNPQAILPAGVEIAIGDLSDPSTLAAAFEGVSAVHLITTGDEYVPLQTGPEIIALATKSGVRKVTVLWTGGKGTVEQAVEASDLEWTQLHPVEFMSNVRKWTDSIRNEGVVRDLFSGSLNAPVHEADIGRVAAVALTEDGHAGKEYILTGPEVLSVTDQVRIIGEVTGQQLTLLETTEEEEREQMRKMGVREDVINFVISWHLNPPPYAYTIVPTIEEVLGQPAYTFKQWAEENANYFIKS</sequence>
<feature type="domain" description="NmrA-like" evidence="1">
    <location>
        <begin position="2"/>
        <end position="95"/>
    </location>
</feature>